<dbReference type="InterPro" id="IPR007174">
    <property type="entry name" value="Las1"/>
</dbReference>
<proteinExistence type="predicted"/>
<accession>A0A292PRH7</accession>
<dbReference type="GO" id="GO:0090730">
    <property type="term" value="C:Las1 complex"/>
    <property type="evidence" value="ECO:0007669"/>
    <property type="project" value="InterPro"/>
</dbReference>
<dbReference type="AlphaFoldDB" id="A0A292PRH7"/>
<evidence type="ECO:0000313" key="2">
    <source>
        <dbReference type="Proteomes" id="UP001412239"/>
    </source>
</evidence>
<dbReference type="EMBL" id="LN891071">
    <property type="protein sequence ID" value="CUS09724.1"/>
    <property type="molecule type" value="Genomic_DNA"/>
</dbReference>
<dbReference type="GO" id="GO:0030687">
    <property type="term" value="C:preribosome, large subunit precursor"/>
    <property type="evidence" value="ECO:0007669"/>
    <property type="project" value="TreeGrafter"/>
</dbReference>
<name>A0A292PRH7_9PEZI</name>
<evidence type="ECO:0000313" key="1">
    <source>
        <dbReference type="EMBL" id="CUS09724.1"/>
    </source>
</evidence>
<protein>
    <recommendedName>
        <fullName evidence="3">Las1-domain-containing protein</fullName>
    </recommendedName>
</protein>
<evidence type="ECO:0008006" key="3">
    <source>
        <dbReference type="Google" id="ProtNLM"/>
    </source>
</evidence>
<dbReference type="PANTHER" id="PTHR15002">
    <property type="entry name" value="RIBOSOMAL BIOGENESIS PROTEIN LAS1L"/>
    <property type="match status" value="1"/>
</dbReference>
<sequence length="485" mass="53356">MSPTARLVPWRHPSDLHNLKSCLYPTSPSPSTTPDADPRHQAVQKVRAWGTRMRIPHSIESTAFLTQAILADTPLASQLSSRLCYASALCRYRLTSRSARNRLTFVNGLLDPAQTSTFALPMHTLAKTLGLPTSFVEIRHAATHEALPSLPLLRTATARALEWLWGNYWCSLSDPSSDLEPAEEGGVKARALLKSFRTLRRTEPARVLRSGDGREETKLAMGLIKECIYVAGDGLIDALLEEKALIPAGKHKSSAMKGAILLWTPLLDALDAAVPEFGDALLLAMLESLKHVTAGATSQQLEFAEAVMAWLVHLTTSNADAKSGFGRDPDAPVDLAGLAKQCVLYPSKWTMRLLRHLLKEHAALRGRYARLVGMAEAQVVLSQDLAFEIEERMKKGEWGTGGEEGDTQFAGKKRSIHDVEEEVRMFEARYEAMKRVRLSRNSEGTITTSIPEGDKEAVGEQEGGVAIGRWKKWSGKWVPRPIGVV</sequence>
<dbReference type="Pfam" id="PF04031">
    <property type="entry name" value="Las1"/>
    <property type="match status" value="1"/>
</dbReference>
<gene>
    <name evidence="1" type="ORF">GSTUAT00006154001</name>
</gene>
<dbReference type="PANTHER" id="PTHR15002:SF0">
    <property type="entry name" value="RIBOSOMAL BIOGENESIS PROTEIN LAS1L"/>
    <property type="match status" value="1"/>
</dbReference>
<dbReference type="Proteomes" id="UP001412239">
    <property type="component" value="Unassembled WGS sequence"/>
</dbReference>
<dbReference type="GO" id="GO:0004519">
    <property type="term" value="F:endonuclease activity"/>
    <property type="evidence" value="ECO:0007669"/>
    <property type="project" value="InterPro"/>
</dbReference>
<organism evidence="1 2">
    <name type="scientific">Tuber aestivum</name>
    <name type="common">summer truffle</name>
    <dbReference type="NCBI Taxonomy" id="59557"/>
    <lineage>
        <taxon>Eukaryota</taxon>
        <taxon>Fungi</taxon>
        <taxon>Dikarya</taxon>
        <taxon>Ascomycota</taxon>
        <taxon>Pezizomycotina</taxon>
        <taxon>Pezizomycetes</taxon>
        <taxon>Pezizales</taxon>
        <taxon>Tuberaceae</taxon>
        <taxon>Tuber</taxon>
    </lineage>
</organism>
<reference evidence="1" key="1">
    <citation type="submission" date="2015-10" db="EMBL/GenBank/DDBJ databases">
        <authorList>
            <person name="Regsiter A."/>
            <person name="william w."/>
        </authorList>
    </citation>
    <scope>NUCLEOTIDE SEQUENCE</scope>
    <source>
        <strain evidence="1">Montdore</strain>
    </source>
</reference>
<dbReference type="GO" id="GO:0000460">
    <property type="term" value="P:maturation of 5.8S rRNA"/>
    <property type="evidence" value="ECO:0007669"/>
    <property type="project" value="TreeGrafter"/>
</dbReference>
<keyword evidence="2" id="KW-1185">Reference proteome</keyword>
<dbReference type="GO" id="GO:0000470">
    <property type="term" value="P:maturation of LSU-rRNA"/>
    <property type="evidence" value="ECO:0007669"/>
    <property type="project" value="TreeGrafter"/>
</dbReference>